<sequence>MSKLSIKTLFKALILFASFSISTQIYAEHLVFFGDSLTDTGNYPEPENLRNPQLKNFNLYVPITNPVPMQYYGKNGYPSLSFLQKSIPHQGLIDGEPKALFSINWPLYLASDLKKNELVSWYQYVSNGTGKSISLNYAWASAIANGNAGCFHDDGSLFAGECSEYSLLGNREKYVKHTENNDSFDKSTDYEYEDLQIPNLAEQIELYYQETDSSQRSNAKVFIFIGGNDISNFLKSKLIRMVIEPSSFFDTTIESKMNKVADSVLRAVTKIRIQTPSAKIYILTLPKFSNLYAGHSYQSIPLIGGKIVSSLNYAVSSYNNALKSRFSGLKNIQVIDSGEYLDNVARTPLYKSSVEKGSACFNDPSGDYMNPLHSNNNCVYGPQSNHSYFSWNNAHYSSSVNKGLANYVLKTVTH</sequence>
<dbReference type="PROSITE" id="PS01098">
    <property type="entry name" value="LIPASE_GDSL_SER"/>
    <property type="match status" value="1"/>
</dbReference>
<dbReference type="Gene3D" id="3.40.50.1110">
    <property type="entry name" value="SGNH hydrolase"/>
    <property type="match status" value="1"/>
</dbReference>
<dbReference type="EMBL" id="CAKLDM010000001">
    <property type="protein sequence ID" value="CAH0536803.1"/>
    <property type="molecule type" value="Genomic_DNA"/>
</dbReference>
<gene>
    <name evidence="2" type="ORF">VMF7928_00693</name>
</gene>
<organism evidence="2 3">
    <name type="scientific">Vibrio marisflavi CECT 7928</name>
    <dbReference type="NCBI Taxonomy" id="634439"/>
    <lineage>
        <taxon>Bacteria</taxon>
        <taxon>Pseudomonadati</taxon>
        <taxon>Pseudomonadota</taxon>
        <taxon>Gammaproteobacteria</taxon>
        <taxon>Vibrionales</taxon>
        <taxon>Vibrionaceae</taxon>
        <taxon>Vibrio</taxon>
    </lineage>
</organism>
<accession>A0ABN8DYR5</accession>
<feature type="chain" id="PRO_5046451642" evidence="1">
    <location>
        <begin position="28"/>
        <end position="414"/>
    </location>
</feature>
<evidence type="ECO:0000313" key="3">
    <source>
        <dbReference type="Proteomes" id="UP000838748"/>
    </source>
</evidence>
<keyword evidence="3" id="KW-1185">Reference proteome</keyword>
<protein>
    <submittedName>
        <fullName evidence="2">Uncharacterized protein</fullName>
    </submittedName>
</protein>
<dbReference type="InterPro" id="IPR008265">
    <property type="entry name" value="Lipase_GDSL_AS"/>
</dbReference>
<dbReference type="Pfam" id="PF00657">
    <property type="entry name" value="Lipase_GDSL"/>
    <property type="match status" value="1"/>
</dbReference>
<proteinExistence type="predicted"/>
<reference evidence="2" key="1">
    <citation type="submission" date="2021-11" db="EMBL/GenBank/DDBJ databases">
        <authorList>
            <person name="Rodrigo-Torres L."/>
            <person name="Arahal R. D."/>
            <person name="Lucena T."/>
        </authorList>
    </citation>
    <scope>NUCLEOTIDE SEQUENCE</scope>
    <source>
        <strain evidence="2">CECT 7928</strain>
    </source>
</reference>
<dbReference type="InterPro" id="IPR001087">
    <property type="entry name" value="GDSL"/>
</dbReference>
<comment type="caution">
    <text evidence="2">The sequence shown here is derived from an EMBL/GenBank/DDBJ whole genome shotgun (WGS) entry which is preliminary data.</text>
</comment>
<evidence type="ECO:0000313" key="2">
    <source>
        <dbReference type="EMBL" id="CAH0536803.1"/>
    </source>
</evidence>
<keyword evidence="1" id="KW-0732">Signal</keyword>
<evidence type="ECO:0000256" key="1">
    <source>
        <dbReference type="SAM" id="SignalP"/>
    </source>
</evidence>
<dbReference type="InterPro" id="IPR036514">
    <property type="entry name" value="SGNH_hydro_sf"/>
</dbReference>
<feature type="signal peptide" evidence="1">
    <location>
        <begin position="1"/>
        <end position="27"/>
    </location>
</feature>
<name>A0ABN8DYR5_9VIBR</name>
<dbReference type="Proteomes" id="UP000838748">
    <property type="component" value="Unassembled WGS sequence"/>
</dbReference>
<dbReference type="SUPFAM" id="SSF52266">
    <property type="entry name" value="SGNH hydrolase"/>
    <property type="match status" value="1"/>
</dbReference>